<evidence type="ECO:0000256" key="1">
    <source>
        <dbReference type="ARBA" id="ARBA00004651"/>
    </source>
</evidence>
<name>A0A3B1AFT1_9ZZZZ</name>
<dbReference type="GO" id="GO:0015379">
    <property type="term" value="F:potassium:chloride symporter activity"/>
    <property type="evidence" value="ECO:0007669"/>
    <property type="project" value="InterPro"/>
</dbReference>
<evidence type="ECO:0000256" key="8">
    <source>
        <dbReference type="ARBA" id="ARBA00023065"/>
    </source>
</evidence>
<keyword evidence="8" id="KW-0406">Ion transport</keyword>
<evidence type="ECO:0000256" key="9">
    <source>
        <dbReference type="ARBA" id="ARBA00023136"/>
    </source>
</evidence>
<feature type="transmembrane region" description="Helical" evidence="10">
    <location>
        <begin position="185"/>
        <end position="208"/>
    </location>
</feature>
<feature type="transmembrane region" description="Helical" evidence="10">
    <location>
        <begin position="334"/>
        <end position="354"/>
    </location>
</feature>
<keyword evidence="2" id="KW-0813">Transport</keyword>
<evidence type="ECO:0000256" key="6">
    <source>
        <dbReference type="ARBA" id="ARBA00022958"/>
    </source>
</evidence>
<feature type="transmembrane region" description="Helical" evidence="10">
    <location>
        <begin position="279"/>
        <end position="297"/>
    </location>
</feature>
<dbReference type="InterPro" id="IPR004772">
    <property type="entry name" value="TrkH"/>
</dbReference>
<keyword evidence="4" id="KW-0633">Potassium transport</keyword>
<evidence type="ECO:0000313" key="11">
    <source>
        <dbReference type="EMBL" id="VAX04716.1"/>
    </source>
</evidence>
<feature type="transmembrane region" description="Helical" evidence="10">
    <location>
        <begin position="399"/>
        <end position="422"/>
    </location>
</feature>
<dbReference type="PANTHER" id="PTHR32024:SF3">
    <property type="entry name" value="TRK SYSTEM POTASSIUM UPTAKE PROTEIN"/>
    <property type="match status" value="1"/>
</dbReference>
<feature type="transmembrane region" description="Helical" evidence="10">
    <location>
        <begin position="16"/>
        <end position="36"/>
    </location>
</feature>
<dbReference type="GO" id="GO:0005886">
    <property type="term" value="C:plasma membrane"/>
    <property type="evidence" value="ECO:0007669"/>
    <property type="project" value="UniProtKB-SubCell"/>
</dbReference>
<evidence type="ECO:0000256" key="7">
    <source>
        <dbReference type="ARBA" id="ARBA00022989"/>
    </source>
</evidence>
<evidence type="ECO:0000256" key="2">
    <source>
        <dbReference type="ARBA" id="ARBA00022448"/>
    </source>
</evidence>
<dbReference type="Pfam" id="PF02386">
    <property type="entry name" value="TrkH"/>
    <property type="match status" value="1"/>
</dbReference>
<evidence type="ECO:0000256" key="3">
    <source>
        <dbReference type="ARBA" id="ARBA00022475"/>
    </source>
</evidence>
<proteinExistence type="predicted"/>
<feature type="transmembrane region" description="Helical" evidence="10">
    <location>
        <begin position="244"/>
        <end position="264"/>
    </location>
</feature>
<protein>
    <submittedName>
        <fullName evidence="11">Trk potassium uptake system protein TrkH</fullName>
    </submittedName>
</protein>
<keyword evidence="7 10" id="KW-1133">Transmembrane helix</keyword>
<gene>
    <name evidence="11" type="ORF">MNBD_ALPHA03-733</name>
</gene>
<feature type="transmembrane region" description="Helical" evidence="10">
    <location>
        <begin position="309"/>
        <end position="328"/>
    </location>
</feature>
<feature type="transmembrane region" description="Helical" evidence="10">
    <location>
        <begin position="48"/>
        <end position="67"/>
    </location>
</feature>
<dbReference type="PIRSF" id="PIRSF006247">
    <property type="entry name" value="TrkH"/>
    <property type="match status" value="1"/>
</dbReference>
<dbReference type="PANTHER" id="PTHR32024">
    <property type="entry name" value="TRK SYSTEM POTASSIUM UPTAKE PROTEIN TRKG-RELATED"/>
    <property type="match status" value="1"/>
</dbReference>
<feature type="transmembrane region" description="Helical" evidence="10">
    <location>
        <begin position="142"/>
        <end position="164"/>
    </location>
</feature>
<dbReference type="InterPro" id="IPR003445">
    <property type="entry name" value="Cat_transpt"/>
</dbReference>
<comment type="subcellular location">
    <subcellularLocation>
        <location evidence="1">Cell membrane</location>
        <topology evidence="1">Multi-pass membrane protein</topology>
    </subcellularLocation>
</comment>
<keyword evidence="9 10" id="KW-0472">Membrane</keyword>
<evidence type="ECO:0000256" key="10">
    <source>
        <dbReference type="SAM" id="Phobius"/>
    </source>
</evidence>
<dbReference type="AlphaFoldDB" id="A0A3B1AFT1"/>
<accession>A0A3B1AFT1</accession>
<dbReference type="EMBL" id="UOFW01000106">
    <property type="protein sequence ID" value="VAX04716.1"/>
    <property type="molecule type" value="Genomic_DNA"/>
</dbReference>
<evidence type="ECO:0000256" key="5">
    <source>
        <dbReference type="ARBA" id="ARBA00022692"/>
    </source>
</evidence>
<reference evidence="11" key="1">
    <citation type="submission" date="2018-06" db="EMBL/GenBank/DDBJ databases">
        <authorList>
            <person name="Zhirakovskaya E."/>
        </authorList>
    </citation>
    <scope>NUCLEOTIDE SEQUENCE</scope>
</reference>
<feature type="non-terminal residue" evidence="11">
    <location>
        <position position="467"/>
    </location>
</feature>
<keyword evidence="3" id="KW-1003">Cell membrane</keyword>
<keyword evidence="5 10" id="KW-0812">Transmembrane</keyword>
<sequence length="467" mass="50432">MNKKGTDRGLVDLRPIFLINGLFLLILGAGMLFPALVDLAVDNPDWQVFAICSALVMFIGGMLFLTSRGEDEELSVQQAFILTVSTWVVIPTFGALPFVFSDLSLSYTDAFFEAMSGLSTTGSTVITGLDGAPPGILLWRALLQWFGGVGIIIMAVIILPFLRVGGMQLFKIGAFETSEKVLPRAAQLGIAISLIYVGLTIICGVALWAAGMSAFEAVSHSFTTIATGGFSTTDGSIGHFDSALIDYIIVLFMIIGSMPFILYLKMVQGHSLVLWRDSQVRWFLALLVLLISLLSLWRWSGNDQGMLEVLRYTIFNVVSILTGTGFTTADYTTWGTLAVVFFFFIMFIGGCAGSTSCGVKIFRLQILVSMVAAHLKHILRPSGIFIPRYNDVPIKDDVMGSVISYLFLFLVCFLILTLGLSLTGLDFITAISGAGTAIANVGPALGPIIGPTGTFQPLPDTAKWFLS</sequence>
<evidence type="ECO:0000256" key="4">
    <source>
        <dbReference type="ARBA" id="ARBA00022538"/>
    </source>
</evidence>
<feature type="transmembrane region" description="Helical" evidence="10">
    <location>
        <begin position="79"/>
        <end position="100"/>
    </location>
</feature>
<keyword evidence="6" id="KW-0630">Potassium</keyword>
<organism evidence="11">
    <name type="scientific">hydrothermal vent metagenome</name>
    <dbReference type="NCBI Taxonomy" id="652676"/>
    <lineage>
        <taxon>unclassified sequences</taxon>
        <taxon>metagenomes</taxon>
        <taxon>ecological metagenomes</taxon>
    </lineage>
</organism>